<reference evidence="15 16" key="1">
    <citation type="submission" date="2017-12" db="EMBL/GenBank/DDBJ databases">
        <title>Sequencing, de novo assembly and annotation of complete genome of a new Thraustochytrid species, strain FCC1311.</title>
        <authorList>
            <person name="Sedici K."/>
            <person name="Godart F."/>
            <person name="Aiese Cigliano R."/>
            <person name="Sanseverino W."/>
            <person name="Barakat M."/>
            <person name="Ortet P."/>
            <person name="Marechal E."/>
            <person name="Cagnac O."/>
            <person name="Amato A."/>
        </authorList>
    </citation>
    <scope>NUCLEOTIDE SEQUENCE [LARGE SCALE GENOMIC DNA]</scope>
</reference>
<evidence type="ECO:0000256" key="11">
    <source>
        <dbReference type="PROSITE-ProRule" id="PRU10141"/>
    </source>
</evidence>
<feature type="domain" description="RWD" evidence="14">
    <location>
        <begin position="59"/>
        <end position="174"/>
    </location>
</feature>
<evidence type="ECO:0000256" key="7">
    <source>
        <dbReference type="ARBA" id="ARBA00023193"/>
    </source>
</evidence>
<evidence type="ECO:0000313" key="16">
    <source>
        <dbReference type="Proteomes" id="UP000241890"/>
    </source>
</evidence>
<feature type="compositionally biased region" description="Basic and acidic residues" evidence="12">
    <location>
        <begin position="43"/>
        <end position="52"/>
    </location>
</feature>
<feature type="compositionally biased region" description="Basic and acidic residues" evidence="12">
    <location>
        <begin position="1162"/>
        <end position="1171"/>
    </location>
</feature>
<name>A0A2R5GQV7_9STRA</name>
<feature type="domain" description="Protein kinase" evidence="13">
    <location>
        <begin position="278"/>
        <end position="831"/>
    </location>
</feature>
<dbReference type="InterPro" id="IPR011009">
    <property type="entry name" value="Kinase-like_dom_sf"/>
</dbReference>
<dbReference type="InterPro" id="IPR016135">
    <property type="entry name" value="UBQ-conjugating_enzyme/RWD"/>
</dbReference>
<feature type="compositionally biased region" description="Basic residues" evidence="12">
    <location>
        <begin position="1138"/>
        <end position="1148"/>
    </location>
</feature>
<keyword evidence="16" id="KW-1185">Reference proteome</keyword>
<dbReference type="EC" id="2.7.11.1" evidence="1"/>
<dbReference type="InterPro" id="IPR006575">
    <property type="entry name" value="RWD_dom"/>
</dbReference>
<dbReference type="GO" id="GO:0005829">
    <property type="term" value="C:cytosol"/>
    <property type="evidence" value="ECO:0007669"/>
    <property type="project" value="TreeGrafter"/>
</dbReference>
<keyword evidence="3" id="KW-0808">Transferase</keyword>
<dbReference type="InParanoid" id="A0A2R5GQV7"/>
<evidence type="ECO:0000259" key="13">
    <source>
        <dbReference type="PROSITE" id="PS50011"/>
    </source>
</evidence>
<dbReference type="PROSITE" id="PS00108">
    <property type="entry name" value="PROTEIN_KINASE_ST"/>
    <property type="match status" value="1"/>
</dbReference>
<feature type="compositionally biased region" description="Basic residues" evidence="12">
    <location>
        <begin position="686"/>
        <end position="698"/>
    </location>
</feature>
<feature type="binding site" evidence="11">
    <location>
        <position position="308"/>
    </location>
    <ligand>
        <name>ATP</name>
        <dbReference type="ChEBI" id="CHEBI:30616"/>
    </ligand>
</feature>
<dbReference type="SMART" id="SM00220">
    <property type="entry name" value="S_TKc"/>
    <property type="match status" value="1"/>
</dbReference>
<accession>A0A2R5GQV7</accession>
<evidence type="ECO:0000256" key="2">
    <source>
        <dbReference type="ARBA" id="ARBA00022527"/>
    </source>
</evidence>
<dbReference type="PANTHER" id="PTHR11042:SF136">
    <property type="entry name" value="EIF-2-ALPHA KINASE GCN2"/>
    <property type="match status" value="1"/>
</dbReference>
<dbReference type="OrthoDB" id="6778822at2759"/>
<dbReference type="GO" id="GO:0004694">
    <property type="term" value="F:eukaryotic translation initiation factor 2alpha kinase activity"/>
    <property type="evidence" value="ECO:0007669"/>
    <property type="project" value="TreeGrafter"/>
</dbReference>
<evidence type="ECO:0000259" key="14">
    <source>
        <dbReference type="PROSITE" id="PS50908"/>
    </source>
</evidence>
<protein>
    <recommendedName>
        <fullName evidence="1">non-specific serine/threonine protein kinase</fullName>
        <ecNumber evidence="1">2.7.11.1</ecNumber>
    </recommendedName>
</protein>
<dbReference type="InterPro" id="IPR008271">
    <property type="entry name" value="Ser/Thr_kinase_AS"/>
</dbReference>
<keyword evidence="4 11" id="KW-0547">Nucleotide-binding</keyword>
<feature type="region of interest" description="Disordered" evidence="12">
    <location>
        <begin position="346"/>
        <end position="490"/>
    </location>
</feature>
<sequence>MPKRRGKPSRNGGITGQGHGPASPVAVKSASARNLVNSNGTLKTDDPDGPREVNEAAEEEMLVLESIFGGEIVRDGHVWGQPKIKILVQPHLSQRGGPQAHENVLKAELEVVYTKAYPRTPPTIKVLQAQGIKQESAKLLEKAIRQEGLAKAGPDAEPFLYDIVQTTQAFLLEHRVRTTSFYEEFQAKEARVAAQQRVLEAQRVEQERRKAANLHARVDRALDAPAIPSPLLAAVQSDPLTARPSSQRQEDLDAEPMLPLALPPGAGPSTNSRYLKDFDELQVLGVGGFGKVVKARNRLDGRVYAIKKIKFEGSENDMKLLREVTSLAKMSHQYIVRYYQAWVEETEDDDSDSDGDDYDDGFGTDSVTTGQRSSRGPISHLLTSSTTPNSKKPFPPSSSSDTSSHAGGFLFSPASVSKSGSSAEASDESDVESEASSSSSSSSSASSAAESESGSEASPSSDSDAASDSASSNDFPSVGYDFGDWSDEEGLGADETLDQAASGLSSSGFRYAGASNSLARLSARGEEADLHEASSGKHGPNDEEQPRIRQTLYIQMEYCSGQTLRQVIDEGRLAGQQITVWKLFRQLCEALVYVHETCHFIHRDLKPDNVFLDEHGNVKLGDFGLAITSTPASAHAAAVAVAARVAAAAADAATAADATTDADARNTPTGKGKASKATKEANDKNRTKKKGKTKKKAAAKTTTQDQAIQKKSASATSRKEFGSAIPDLTEDGKTGGVGTALYRAQEVLSGRYSEKCDMWSLGIILFEMLLPPFPTSLERIRTLMELREHGRVESVSLPRKTLHLIQDLLAHDPDKRPSAQTVIGRIPHKLETEERYFDEVLRVVRSSDASPLYSRLMDALFTQRTRDEVFFTYDAALLQDQSAVDHLAHGRELAAQMAAFGEMQQAFARFGAIPFSAPLLTPKRAAPLSAAAATVTGNLSQEPQDPSTTQLMDAQGTIVELPRNLTRPFARYLALRGNVLYMKRYEGSRVYSTAERNNNRLGGQPRSKFQAALDVVAPLADLETIDGFASAWRSDFFHGMLDALGQGAKLPDGWPPAPGLAVVYIQDYKLQRRALRRVCGIDLDDPKVDAAHVLSTLDAVHSATSWPAARKRLVASRLFSQKQLATLRPFIVAEAPKKTPKKQKKGHNKASPDDEDSVASEDADKSANEAAEKQRELLKLFGDESETRHLQELLQEPSFCCKFRPWLAPIPGMTSGLFFAILLRAPQPQGASVNKRRARINTTDDSDGARHAKAPLRHQSSSICAQYGGGEFYVAATGGRYDDLRGIPLVINKRRASYRVRGARSFQDKEFIHWEQVVNYVESVLAGDT</sequence>
<comment type="catalytic activity">
    <reaction evidence="10">
        <text>L-seryl-[protein] + ATP = O-phospho-L-seryl-[protein] + ADP + H(+)</text>
        <dbReference type="Rhea" id="RHEA:17989"/>
        <dbReference type="Rhea" id="RHEA-COMP:9863"/>
        <dbReference type="Rhea" id="RHEA-COMP:11604"/>
        <dbReference type="ChEBI" id="CHEBI:15378"/>
        <dbReference type="ChEBI" id="CHEBI:29999"/>
        <dbReference type="ChEBI" id="CHEBI:30616"/>
        <dbReference type="ChEBI" id="CHEBI:83421"/>
        <dbReference type="ChEBI" id="CHEBI:456216"/>
        <dbReference type="EC" id="2.7.11.1"/>
    </reaction>
</comment>
<keyword evidence="7" id="KW-0652">Protein synthesis inhibitor</keyword>
<feature type="compositionally biased region" description="Polar residues" evidence="12">
    <location>
        <begin position="367"/>
        <end position="376"/>
    </location>
</feature>
<dbReference type="EMBL" id="BEYU01000149">
    <property type="protein sequence ID" value="GBG33262.1"/>
    <property type="molecule type" value="Genomic_DNA"/>
</dbReference>
<dbReference type="InterPro" id="IPR017441">
    <property type="entry name" value="Protein_kinase_ATP_BS"/>
</dbReference>
<evidence type="ECO:0000256" key="4">
    <source>
        <dbReference type="ARBA" id="ARBA00022741"/>
    </source>
</evidence>
<dbReference type="Gene3D" id="3.10.110.10">
    <property type="entry name" value="Ubiquitin Conjugating Enzyme"/>
    <property type="match status" value="1"/>
</dbReference>
<dbReference type="GO" id="GO:0017148">
    <property type="term" value="P:negative regulation of translation"/>
    <property type="evidence" value="ECO:0007669"/>
    <property type="project" value="UniProtKB-KW"/>
</dbReference>
<keyword evidence="2" id="KW-0723">Serine/threonine-protein kinase</keyword>
<dbReference type="SMART" id="SM00591">
    <property type="entry name" value="RWD"/>
    <property type="match status" value="1"/>
</dbReference>
<dbReference type="InterPro" id="IPR000719">
    <property type="entry name" value="Prot_kinase_dom"/>
</dbReference>
<keyword evidence="5 15" id="KW-0418">Kinase</keyword>
<dbReference type="PROSITE" id="PS50908">
    <property type="entry name" value="RWD"/>
    <property type="match status" value="1"/>
</dbReference>
<gene>
    <name evidence="15" type="ORF">FCC1311_094862</name>
</gene>
<dbReference type="InterPro" id="IPR045864">
    <property type="entry name" value="aa-tRNA-synth_II/BPL/LPL"/>
</dbReference>
<feature type="region of interest" description="Disordered" evidence="12">
    <location>
        <begin position="1"/>
        <end position="52"/>
    </location>
</feature>
<feature type="region of interest" description="Disordered" evidence="12">
    <location>
        <begin position="1135"/>
        <end position="1171"/>
    </location>
</feature>
<dbReference type="Proteomes" id="UP000241890">
    <property type="component" value="Unassembled WGS sequence"/>
</dbReference>
<dbReference type="PANTHER" id="PTHR11042">
    <property type="entry name" value="EUKARYOTIC TRANSLATION INITIATION FACTOR 2-ALPHA KINASE EIF2-ALPHA KINASE -RELATED"/>
    <property type="match status" value="1"/>
</dbReference>
<dbReference type="SUPFAM" id="SSF56112">
    <property type="entry name" value="Protein kinase-like (PK-like)"/>
    <property type="match status" value="1"/>
</dbReference>
<comment type="caution">
    <text evidence="15">The sequence shown here is derived from an EMBL/GenBank/DDBJ whole genome shotgun (WGS) entry which is preliminary data.</text>
</comment>
<feature type="region of interest" description="Disordered" evidence="12">
    <location>
        <begin position="656"/>
        <end position="730"/>
    </location>
</feature>
<feature type="region of interest" description="Disordered" evidence="12">
    <location>
        <begin position="524"/>
        <end position="546"/>
    </location>
</feature>
<evidence type="ECO:0000256" key="9">
    <source>
        <dbReference type="ARBA" id="ARBA00047899"/>
    </source>
</evidence>
<dbReference type="Pfam" id="PF05773">
    <property type="entry name" value="RWD"/>
    <property type="match status" value="1"/>
</dbReference>
<feature type="compositionally biased region" description="Low complexity" evidence="12">
    <location>
        <begin position="434"/>
        <end position="472"/>
    </location>
</feature>
<proteinExistence type="inferred from homology"/>
<dbReference type="SUPFAM" id="SSF54495">
    <property type="entry name" value="UBC-like"/>
    <property type="match status" value="1"/>
</dbReference>
<evidence type="ECO:0000256" key="1">
    <source>
        <dbReference type="ARBA" id="ARBA00012513"/>
    </source>
</evidence>
<feature type="compositionally biased region" description="Acidic residues" evidence="12">
    <location>
        <begin position="346"/>
        <end position="362"/>
    </location>
</feature>
<dbReference type="CDD" id="cd23823">
    <property type="entry name" value="RWD_GCN2"/>
    <property type="match status" value="1"/>
</dbReference>
<evidence type="ECO:0000313" key="15">
    <source>
        <dbReference type="EMBL" id="GBG33262.1"/>
    </source>
</evidence>
<feature type="compositionally biased region" description="Low complexity" evidence="12">
    <location>
        <begin position="412"/>
        <end position="424"/>
    </location>
</feature>
<dbReference type="GO" id="GO:0005634">
    <property type="term" value="C:nucleus"/>
    <property type="evidence" value="ECO:0007669"/>
    <property type="project" value="TreeGrafter"/>
</dbReference>
<dbReference type="Gene3D" id="1.10.510.10">
    <property type="entry name" value="Transferase(Phosphotransferase) domain 1"/>
    <property type="match status" value="2"/>
</dbReference>
<dbReference type="PROSITE" id="PS00107">
    <property type="entry name" value="PROTEIN_KINASE_ATP"/>
    <property type="match status" value="1"/>
</dbReference>
<dbReference type="PROSITE" id="PS50011">
    <property type="entry name" value="PROTEIN_KINASE_DOM"/>
    <property type="match status" value="1"/>
</dbReference>
<dbReference type="GO" id="GO:0005524">
    <property type="term" value="F:ATP binding"/>
    <property type="evidence" value="ECO:0007669"/>
    <property type="project" value="UniProtKB-UniRule"/>
</dbReference>
<dbReference type="InterPro" id="IPR050339">
    <property type="entry name" value="CC_SR_Kinase"/>
</dbReference>
<feature type="compositionally biased region" description="Low complexity" evidence="12">
    <location>
        <begin position="699"/>
        <end position="711"/>
    </location>
</feature>
<comment type="similarity">
    <text evidence="8">Belongs to the protein kinase superfamily. Ser/Thr protein kinase family. GCN2 subfamily.</text>
</comment>
<keyword evidence="6 11" id="KW-0067">ATP-binding</keyword>
<evidence type="ECO:0000256" key="8">
    <source>
        <dbReference type="ARBA" id="ARBA00037982"/>
    </source>
</evidence>
<evidence type="ECO:0000256" key="10">
    <source>
        <dbReference type="ARBA" id="ARBA00048679"/>
    </source>
</evidence>
<evidence type="ECO:0000256" key="12">
    <source>
        <dbReference type="SAM" id="MobiDB-lite"/>
    </source>
</evidence>
<evidence type="ECO:0000256" key="3">
    <source>
        <dbReference type="ARBA" id="ARBA00022679"/>
    </source>
</evidence>
<evidence type="ECO:0000256" key="5">
    <source>
        <dbReference type="ARBA" id="ARBA00022777"/>
    </source>
</evidence>
<dbReference type="Gene3D" id="3.30.930.10">
    <property type="entry name" value="Bira Bifunctional Protein, Domain 2"/>
    <property type="match status" value="1"/>
</dbReference>
<comment type="catalytic activity">
    <reaction evidence="9">
        <text>L-threonyl-[protein] + ATP = O-phospho-L-threonyl-[protein] + ADP + H(+)</text>
        <dbReference type="Rhea" id="RHEA:46608"/>
        <dbReference type="Rhea" id="RHEA-COMP:11060"/>
        <dbReference type="Rhea" id="RHEA-COMP:11605"/>
        <dbReference type="ChEBI" id="CHEBI:15378"/>
        <dbReference type="ChEBI" id="CHEBI:30013"/>
        <dbReference type="ChEBI" id="CHEBI:30616"/>
        <dbReference type="ChEBI" id="CHEBI:61977"/>
        <dbReference type="ChEBI" id="CHEBI:456216"/>
        <dbReference type="EC" id="2.7.11.1"/>
    </reaction>
</comment>
<organism evidence="15 16">
    <name type="scientific">Hondaea fermentalgiana</name>
    <dbReference type="NCBI Taxonomy" id="2315210"/>
    <lineage>
        <taxon>Eukaryota</taxon>
        <taxon>Sar</taxon>
        <taxon>Stramenopiles</taxon>
        <taxon>Bigyra</taxon>
        <taxon>Labyrinthulomycetes</taxon>
        <taxon>Thraustochytrida</taxon>
        <taxon>Thraustochytriidae</taxon>
        <taxon>Hondaea</taxon>
    </lineage>
</organism>
<feature type="region of interest" description="Disordered" evidence="12">
    <location>
        <begin position="236"/>
        <end position="266"/>
    </location>
</feature>
<evidence type="ECO:0000256" key="6">
    <source>
        <dbReference type="ARBA" id="ARBA00022840"/>
    </source>
</evidence>
<feature type="compositionally biased region" description="Low complexity" evidence="12">
    <location>
        <begin position="21"/>
        <end position="32"/>
    </location>
</feature>
<dbReference type="Gene3D" id="3.30.200.20">
    <property type="entry name" value="Phosphorylase Kinase, domain 1"/>
    <property type="match status" value="1"/>
</dbReference>
<dbReference type="Pfam" id="PF00069">
    <property type="entry name" value="Pkinase"/>
    <property type="match status" value="3"/>
</dbReference>
<feature type="compositionally biased region" description="Low complexity" evidence="12">
    <location>
        <begin position="383"/>
        <end position="404"/>
    </location>
</feature>